<proteinExistence type="predicted"/>
<name>A0A835YLB5_9STRA</name>
<evidence type="ECO:0000313" key="3">
    <source>
        <dbReference type="EMBL" id="KAG5177255.1"/>
    </source>
</evidence>
<gene>
    <name evidence="3" type="ORF">JKP88DRAFT_265104</name>
</gene>
<dbReference type="PANTHER" id="PTHR34988">
    <property type="entry name" value="PROTEIN, PUTATIVE-RELATED"/>
    <property type="match status" value="1"/>
</dbReference>
<evidence type="ECO:0000313" key="4">
    <source>
        <dbReference type="Proteomes" id="UP000664859"/>
    </source>
</evidence>
<dbReference type="OrthoDB" id="2156856at2759"/>
<organism evidence="3 4">
    <name type="scientific">Tribonema minus</name>
    <dbReference type="NCBI Taxonomy" id="303371"/>
    <lineage>
        <taxon>Eukaryota</taxon>
        <taxon>Sar</taxon>
        <taxon>Stramenopiles</taxon>
        <taxon>Ochrophyta</taxon>
        <taxon>PX clade</taxon>
        <taxon>Xanthophyceae</taxon>
        <taxon>Tribonematales</taxon>
        <taxon>Tribonemataceae</taxon>
        <taxon>Tribonema</taxon>
    </lineage>
</organism>
<feature type="domain" description="PPC" evidence="2">
    <location>
        <begin position="32"/>
        <end position="173"/>
    </location>
</feature>
<reference evidence="3" key="1">
    <citation type="submission" date="2021-02" db="EMBL/GenBank/DDBJ databases">
        <title>First Annotated Genome of the Yellow-green Alga Tribonema minus.</title>
        <authorList>
            <person name="Mahan K.M."/>
        </authorList>
    </citation>
    <scope>NUCLEOTIDE SEQUENCE</scope>
    <source>
        <strain evidence="3">UTEX B ZZ1240</strain>
    </source>
</reference>
<dbReference type="Pfam" id="PF03479">
    <property type="entry name" value="PCC"/>
    <property type="match status" value="1"/>
</dbReference>
<protein>
    <recommendedName>
        <fullName evidence="2">PPC domain-containing protein</fullName>
    </recommendedName>
</protein>
<evidence type="ECO:0000259" key="2">
    <source>
        <dbReference type="PROSITE" id="PS51742"/>
    </source>
</evidence>
<dbReference type="EMBL" id="JAFCMP010000527">
    <property type="protein sequence ID" value="KAG5177255.1"/>
    <property type="molecule type" value="Genomic_DNA"/>
</dbReference>
<comment type="caution">
    <text evidence="3">The sequence shown here is derived from an EMBL/GenBank/DDBJ whole genome shotgun (WGS) entry which is preliminary data.</text>
</comment>
<dbReference type="PROSITE" id="PS51742">
    <property type="entry name" value="PPC"/>
    <property type="match status" value="1"/>
</dbReference>
<dbReference type="InterPro" id="IPR011990">
    <property type="entry name" value="TPR-like_helical_dom_sf"/>
</dbReference>
<dbReference type="PANTHER" id="PTHR34988:SF1">
    <property type="entry name" value="DNA-BINDING PROTEIN"/>
    <property type="match status" value="1"/>
</dbReference>
<dbReference type="CDD" id="cd11378">
    <property type="entry name" value="DUF296"/>
    <property type="match status" value="1"/>
</dbReference>
<sequence length="490" mass="52467">MPPAQQLGTLQRLLLAAVCVLGAFSTNAAPVDSPLRVYALRLLPGQELKSSLIEFARNANLKASFIVTCVGSASSGLCATLACFYCMALTALNALLFGCATCQPHEILSLVGTLSPDGAHLHISLGDAQGNVMGGHLQTHALRSCEGAGGKQAMLRAGQLLQDMTEAGLISDQPSFAAALLACRFSRSWQRALGLFAELDANHPDLVTVDMWNRLLDVLVSSSQPKQAIANAVQMAERGFLFGAGTYSLVLGACASLGDHNKLAALVSEMQAADMQLTPVCRFQIISGYASSGCQRHAEKALEAAVKHGDAQPHMFMPLLRACRSMRDVSRARHWLQRSLSLSFAPTADMWHEAVEMAHAAGDADAADALWRDAQAARIPSLYNVMRMQSVGVVQKFFVSFDEPSLLREPHHSALDVSSCSRGVAHAALRAAARELSQARPPAFRYFFTGAFNRKQNKVAEAAVAIMREAGVWVLKVAGNPGLWKAEMAG</sequence>
<dbReference type="InterPro" id="IPR005175">
    <property type="entry name" value="PPC_dom"/>
</dbReference>
<dbReference type="SUPFAM" id="SSF117856">
    <property type="entry name" value="AF0104/ALDC/Ptd012-like"/>
    <property type="match status" value="1"/>
</dbReference>
<dbReference type="AlphaFoldDB" id="A0A835YLB5"/>
<accession>A0A835YLB5</accession>
<dbReference type="Gene3D" id="1.25.40.10">
    <property type="entry name" value="Tetratricopeptide repeat domain"/>
    <property type="match status" value="1"/>
</dbReference>
<dbReference type="Gene3D" id="3.30.1330.80">
    <property type="entry name" value="Hypothetical protein, similar to alpha- acetolactate decarboxylase, domain 2"/>
    <property type="match status" value="1"/>
</dbReference>
<keyword evidence="1" id="KW-0732">Signal</keyword>
<dbReference type="Proteomes" id="UP000664859">
    <property type="component" value="Unassembled WGS sequence"/>
</dbReference>
<feature type="signal peptide" evidence="1">
    <location>
        <begin position="1"/>
        <end position="28"/>
    </location>
</feature>
<evidence type="ECO:0000256" key="1">
    <source>
        <dbReference type="SAM" id="SignalP"/>
    </source>
</evidence>
<feature type="chain" id="PRO_5032849537" description="PPC domain-containing protein" evidence="1">
    <location>
        <begin position="29"/>
        <end position="490"/>
    </location>
</feature>
<keyword evidence="4" id="KW-1185">Reference proteome</keyword>